<evidence type="ECO:0000313" key="2">
    <source>
        <dbReference type="EMBL" id="OGM88544.1"/>
    </source>
</evidence>
<comment type="caution">
    <text evidence="2">The sequence shown here is derived from an EMBL/GenBank/DDBJ whole genome shotgun (WGS) entry which is preliminary data.</text>
</comment>
<name>A0A1F8DIW3_9BACT</name>
<feature type="transmembrane region" description="Helical" evidence="1">
    <location>
        <begin position="12"/>
        <end position="29"/>
    </location>
</feature>
<keyword evidence="1" id="KW-1133">Transmembrane helix</keyword>
<evidence type="ECO:0000313" key="3">
    <source>
        <dbReference type="Proteomes" id="UP000177596"/>
    </source>
</evidence>
<dbReference type="EMBL" id="MGIL01000007">
    <property type="protein sequence ID" value="OGM88544.1"/>
    <property type="molecule type" value="Genomic_DNA"/>
</dbReference>
<reference evidence="2 3" key="1">
    <citation type="journal article" date="2016" name="Nat. Commun.">
        <title>Thousands of microbial genomes shed light on interconnected biogeochemical processes in an aquifer system.</title>
        <authorList>
            <person name="Anantharaman K."/>
            <person name="Brown C.T."/>
            <person name="Hug L.A."/>
            <person name="Sharon I."/>
            <person name="Castelle C.J."/>
            <person name="Probst A.J."/>
            <person name="Thomas B.C."/>
            <person name="Singh A."/>
            <person name="Wilkins M.J."/>
            <person name="Karaoz U."/>
            <person name="Brodie E.L."/>
            <person name="Williams K.H."/>
            <person name="Hubbard S.S."/>
            <person name="Banfield J.F."/>
        </authorList>
    </citation>
    <scope>NUCLEOTIDE SEQUENCE [LARGE SCALE GENOMIC DNA]</scope>
</reference>
<organism evidence="2 3">
    <name type="scientific">Candidatus Woesebacteria bacterium RIFOXYD1_FULL_43_18</name>
    <dbReference type="NCBI Taxonomy" id="1802551"/>
    <lineage>
        <taxon>Bacteria</taxon>
        <taxon>Candidatus Woeseibacteriota</taxon>
    </lineage>
</organism>
<evidence type="ECO:0000256" key="1">
    <source>
        <dbReference type="SAM" id="Phobius"/>
    </source>
</evidence>
<proteinExistence type="predicted"/>
<gene>
    <name evidence="2" type="ORF">A2573_02965</name>
</gene>
<protein>
    <submittedName>
        <fullName evidence="2">Uncharacterized protein</fullName>
    </submittedName>
</protein>
<keyword evidence="1" id="KW-0472">Membrane</keyword>
<dbReference type="Proteomes" id="UP000177596">
    <property type="component" value="Unassembled WGS sequence"/>
</dbReference>
<sequence length="62" mass="6828">MRKGGWKNMRGSSEAVYGLGFIGALIYFIQNAHTFGEGLLGILKAIVWPALVVYKLLGFLKL</sequence>
<accession>A0A1F8DIW3</accession>
<keyword evidence="1" id="KW-0812">Transmembrane</keyword>
<feature type="transmembrane region" description="Helical" evidence="1">
    <location>
        <begin position="41"/>
        <end position="60"/>
    </location>
</feature>
<dbReference type="AlphaFoldDB" id="A0A1F8DIW3"/>